<proteinExistence type="predicted"/>
<name>A0ABW7YGJ9_STRCE</name>
<evidence type="ECO:0000313" key="1">
    <source>
        <dbReference type="EMBL" id="MFI5681539.1"/>
    </source>
</evidence>
<organism evidence="1 2">
    <name type="scientific">Streptomyces cellulosae</name>
    <dbReference type="NCBI Taxonomy" id="1968"/>
    <lineage>
        <taxon>Bacteria</taxon>
        <taxon>Bacillati</taxon>
        <taxon>Actinomycetota</taxon>
        <taxon>Actinomycetes</taxon>
        <taxon>Kitasatosporales</taxon>
        <taxon>Streptomycetaceae</taxon>
        <taxon>Streptomyces</taxon>
    </lineage>
</organism>
<dbReference type="EMBL" id="JBITDC010000030">
    <property type="protein sequence ID" value="MFI5681539.1"/>
    <property type="molecule type" value="Genomic_DNA"/>
</dbReference>
<comment type="caution">
    <text evidence="1">The sequence shown here is derived from an EMBL/GenBank/DDBJ whole genome shotgun (WGS) entry which is preliminary data.</text>
</comment>
<accession>A0ABW7YGJ9</accession>
<keyword evidence="2" id="KW-1185">Reference proteome</keyword>
<evidence type="ECO:0000313" key="2">
    <source>
        <dbReference type="Proteomes" id="UP001612415"/>
    </source>
</evidence>
<dbReference type="RefSeq" id="WP_398662289.1">
    <property type="nucleotide sequence ID" value="NZ_JBITDC010000030.1"/>
</dbReference>
<protein>
    <submittedName>
        <fullName evidence="1">Uncharacterized protein</fullName>
    </submittedName>
</protein>
<sequence length="72" mass="7876">MATSEQELFVSVDAMLGEEPQLPPTAERARLREAAGVTQARPATALKTSTQSINTWSWTRACRCRSRRPGSG</sequence>
<reference evidence="1 2" key="1">
    <citation type="submission" date="2024-10" db="EMBL/GenBank/DDBJ databases">
        <title>The Natural Products Discovery Center: Release of the First 8490 Sequenced Strains for Exploring Actinobacteria Biosynthetic Diversity.</title>
        <authorList>
            <person name="Kalkreuter E."/>
            <person name="Kautsar S.A."/>
            <person name="Yang D."/>
            <person name="Bader C.D."/>
            <person name="Teijaro C.N."/>
            <person name="Fluegel L."/>
            <person name="Davis C.M."/>
            <person name="Simpson J.R."/>
            <person name="Lauterbach L."/>
            <person name="Steele A.D."/>
            <person name="Gui C."/>
            <person name="Meng S."/>
            <person name="Li G."/>
            <person name="Viehrig K."/>
            <person name="Ye F."/>
            <person name="Su P."/>
            <person name="Kiefer A.F."/>
            <person name="Nichols A."/>
            <person name="Cepeda A.J."/>
            <person name="Yan W."/>
            <person name="Fan B."/>
            <person name="Jiang Y."/>
            <person name="Adhikari A."/>
            <person name="Zheng C.-J."/>
            <person name="Schuster L."/>
            <person name="Cowan T.M."/>
            <person name="Smanski M.J."/>
            <person name="Chevrette M.G."/>
            <person name="De Carvalho L.P.S."/>
            <person name="Shen B."/>
        </authorList>
    </citation>
    <scope>NUCLEOTIDE SEQUENCE [LARGE SCALE GENOMIC DNA]</scope>
    <source>
        <strain evidence="1 2">NPDC051599</strain>
    </source>
</reference>
<gene>
    <name evidence="1" type="ORF">ACIA8P_44250</name>
</gene>
<dbReference type="Proteomes" id="UP001612415">
    <property type="component" value="Unassembled WGS sequence"/>
</dbReference>